<dbReference type="GO" id="GO:0008662">
    <property type="term" value="F:1-phosphofructokinase activity"/>
    <property type="evidence" value="ECO:0007669"/>
    <property type="project" value="InterPro"/>
</dbReference>
<dbReference type="PANTHER" id="PTHR46566">
    <property type="entry name" value="1-PHOSPHOFRUCTOKINASE-RELATED"/>
    <property type="match status" value="1"/>
</dbReference>
<dbReference type="GO" id="GO:0009024">
    <property type="term" value="F:tagatose-6-phosphate kinase activity"/>
    <property type="evidence" value="ECO:0007669"/>
    <property type="project" value="UniProtKB-EC"/>
</dbReference>
<evidence type="ECO:0000256" key="3">
    <source>
        <dbReference type="ARBA" id="ARBA00022741"/>
    </source>
</evidence>
<dbReference type="CDD" id="cd01164">
    <property type="entry name" value="FruK_PfkB_like"/>
    <property type="match status" value="1"/>
</dbReference>
<dbReference type="UniPathway" id="UPA00704">
    <property type="reaction ID" value="UER00715"/>
</dbReference>
<dbReference type="InterPro" id="IPR029056">
    <property type="entry name" value="Ribokinase-like"/>
</dbReference>
<keyword evidence="5 6" id="KW-0067">ATP-binding</keyword>
<dbReference type="EC" id="2.7.1.144" evidence="6"/>
<comment type="catalytic activity">
    <reaction evidence="6">
        <text>D-tagatofuranose 6-phosphate + ATP = D-tagatofuranose 1,6-bisphosphate + ADP + H(+)</text>
        <dbReference type="Rhea" id="RHEA:12420"/>
        <dbReference type="ChEBI" id="CHEBI:15378"/>
        <dbReference type="ChEBI" id="CHEBI:30616"/>
        <dbReference type="ChEBI" id="CHEBI:58694"/>
        <dbReference type="ChEBI" id="CHEBI:58695"/>
        <dbReference type="ChEBI" id="CHEBI:456216"/>
        <dbReference type="EC" id="2.7.1.144"/>
    </reaction>
</comment>
<dbReference type="NCBIfam" id="TIGR03168">
    <property type="entry name" value="1-PFK"/>
    <property type="match status" value="1"/>
</dbReference>
<gene>
    <name evidence="8" type="ORF">FC69_GL000131</name>
</gene>
<dbReference type="GO" id="GO:2001059">
    <property type="term" value="P:D-tagatose 6-phosphate catabolic process"/>
    <property type="evidence" value="ECO:0007669"/>
    <property type="project" value="UniProtKB-UniPathway"/>
</dbReference>
<dbReference type="Proteomes" id="UP000051264">
    <property type="component" value="Unassembled WGS sequence"/>
</dbReference>
<comment type="pathway">
    <text evidence="6">Carbohydrate metabolism; D-tagatose 6-phosphate degradation; D-glyceraldehyde 3-phosphate and glycerone phosphate from D-tagatose 6-phosphate: step 1/2.</text>
</comment>
<keyword evidence="3 6" id="KW-0547">Nucleotide-binding</keyword>
<comment type="similarity">
    <text evidence="1">Belongs to the carbohydrate kinase pfkB family.</text>
</comment>
<dbReference type="SUPFAM" id="SSF53613">
    <property type="entry name" value="Ribokinase-like"/>
    <property type="match status" value="1"/>
</dbReference>
<evidence type="ECO:0000256" key="4">
    <source>
        <dbReference type="ARBA" id="ARBA00022777"/>
    </source>
</evidence>
<dbReference type="NCBIfam" id="TIGR03828">
    <property type="entry name" value="pfkB"/>
    <property type="match status" value="1"/>
</dbReference>
<feature type="domain" description="Carbohydrate kinase PfkB" evidence="7">
    <location>
        <begin position="13"/>
        <end position="292"/>
    </location>
</feature>
<dbReference type="eggNOG" id="COG1105">
    <property type="taxonomic scope" value="Bacteria"/>
</dbReference>
<dbReference type="EMBL" id="AZEX01000064">
    <property type="protein sequence ID" value="KRL58701.1"/>
    <property type="molecule type" value="Genomic_DNA"/>
</dbReference>
<protein>
    <recommendedName>
        <fullName evidence="6">Tagatose-6-phosphate kinase</fullName>
        <ecNumber evidence="6">2.7.1.144</ecNumber>
    </recommendedName>
</protein>
<keyword evidence="2 6" id="KW-0808">Transferase</keyword>
<evidence type="ECO:0000256" key="5">
    <source>
        <dbReference type="ARBA" id="ARBA00022840"/>
    </source>
</evidence>
<evidence type="ECO:0000313" key="8">
    <source>
        <dbReference type="EMBL" id="KRL58701.1"/>
    </source>
</evidence>
<dbReference type="STRING" id="1423747.FC69_GL000131"/>
<dbReference type="InterPro" id="IPR017583">
    <property type="entry name" value="Tagatose/fructose_Pkinase"/>
</dbReference>
<dbReference type="GO" id="GO:0005524">
    <property type="term" value="F:ATP binding"/>
    <property type="evidence" value="ECO:0007669"/>
    <property type="project" value="UniProtKB-KW"/>
</dbReference>
<evidence type="ECO:0000256" key="1">
    <source>
        <dbReference type="ARBA" id="ARBA00005380"/>
    </source>
</evidence>
<dbReference type="GO" id="GO:0005829">
    <property type="term" value="C:cytosol"/>
    <property type="evidence" value="ECO:0007669"/>
    <property type="project" value="TreeGrafter"/>
</dbReference>
<keyword evidence="6" id="KW-0423">Lactose metabolism</keyword>
<evidence type="ECO:0000256" key="6">
    <source>
        <dbReference type="PIRNR" id="PIRNR000535"/>
    </source>
</evidence>
<dbReference type="InterPro" id="IPR022463">
    <property type="entry name" value="1-PFruKinase"/>
</dbReference>
<reference evidence="8 9" key="1">
    <citation type="journal article" date="2015" name="Genome Announc.">
        <title>Expanding the biotechnology potential of lactobacilli through comparative genomics of 213 strains and associated genera.</title>
        <authorList>
            <person name="Sun Z."/>
            <person name="Harris H.M."/>
            <person name="McCann A."/>
            <person name="Guo C."/>
            <person name="Argimon S."/>
            <person name="Zhang W."/>
            <person name="Yang X."/>
            <person name="Jeffery I.B."/>
            <person name="Cooney J.C."/>
            <person name="Kagawa T.F."/>
            <person name="Liu W."/>
            <person name="Song Y."/>
            <person name="Salvetti E."/>
            <person name="Wrobel A."/>
            <person name="Rasinkangas P."/>
            <person name="Parkhill J."/>
            <person name="Rea M.C."/>
            <person name="O'Sullivan O."/>
            <person name="Ritari J."/>
            <person name="Douillard F.P."/>
            <person name="Paul Ross R."/>
            <person name="Yang R."/>
            <person name="Briner A.E."/>
            <person name="Felis G.E."/>
            <person name="de Vos W.M."/>
            <person name="Barrangou R."/>
            <person name="Klaenhammer T.R."/>
            <person name="Caufield P.W."/>
            <person name="Cui Y."/>
            <person name="Zhang H."/>
            <person name="O'Toole P.W."/>
        </authorList>
    </citation>
    <scope>NUCLEOTIDE SEQUENCE [LARGE SCALE GENOMIC DNA]</scope>
    <source>
        <strain evidence="8 9">DSM 14340</strain>
    </source>
</reference>
<dbReference type="AlphaFoldDB" id="A0A0R1RNC2"/>
<comment type="caution">
    <text evidence="8">The sequence shown here is derived from an EMBL/GenBank/DDBJ whole genome shotgun (WGS) entry which is preliminary data.</text>
</comment>
<proteinExistence type="inferred from homology"/>
<accession>A0A0R1RNC2</accession>
<evidence type="ECO:0000259" key="7">
    <source>
        <dbReference type="Pfam" id="PF00294"/>
    </source>
</evidence>
<dbReference type="PANTHER" id="PTHR46566:SF1">
    <property type="entry name" value="1-PHOSPHOFRUCTOKINASE"/>
    <property type="match status" value="1"/>
</dbReference>
<evidence type="ECO:0000313" key="9">
    <source>
        <dbReference type="Proteomes" id="UP000051264"/>
    </source>
</evidence>
<dbReference type="Gene3D" id="3.40.1190.20">
    <property type="match status" value="1"/>
</dbReference>
<dbReference type="PIRSF" id="PIRSF000535">
    <property type="entry name" value="1PFK/6PFK/LacC"/>
    <property type="match status" value="1"/>
</dbReference>
<evidence type="ECO:0000256" key="2">
    <source>
        <dbReference type="ARBA" id="ARBA00022679"/>
    </source>
</evidence>
<dbReference type="GO" id="GO:0005988">
    <property type="term" value="P:lactose metabolic process"/>
    <property type="evidence" value="ECO:0007669"/>
    <property type="project" value="UniProtKB-KW"/>
</dbReference>
<dbReference type="Pfam" id="PF00294">
    <property type="entry name" value="PfkB"/>
    <property type="match status" value="1"/>
</dbReference>
<keyword evidence="4 8" id="KW-0418">Kinase</keyword>
<dbReference type="InterPro" id="IPR011611">
    <property type="entry name" value="PfkB_dom"/>
</dbReference>
<dbReference type="PATRIC" id="fig|1423747.3.peg.133"/>
<sequence length="314" mass="34250">MTMIYTCTLNPAIDLFIETEHLKKEVVNRTNDYDIQPNGKGVNVSFILKMLAVANKAIGIGGGFTNDYIESALNEKGIETQFIKSAGITRINVFTRVVDRDEEYKLVNKGPHVDSKQIDALLNLIGCLKRDDMLVVSGSFADGIPESIIIDIAKLSNQIGFKLVIDTSYQAVMETLQYQPFLLKPNDEELMQWFNVIGPLSDTQLIQYAQKLVEQGAQNVLLSLGAKGAAFINREQVLKGNAAVGKVVNTACSGDTMLGTFLAGMVQAKPLAENLKYSIAAASSTAFSAGLTDFTDVATLQEQIKVTEITLEDQ</sequence>
<comment type="similarity">
    <text evidence="6">Belongs to the carbohydrate kinase PfkB family. LacC subfamily.</text>
</comment>
<organism evidence="8 9">
    <name type="scientific">Latilactobacillus fuchuensis DSM 14340 = JCM 11249</name>
    <dbReference type="NCBI Taxonomy" id="1423747"/>
    <lineage>
        <taxon>Bacteria</taxon>
        <taxon>Bacillati</taxon>
        <taxon>Bacillota</taxon>
        <taxon>Bacilli</taxon>
        <taxon>Lactobacillales</taxon>
        <taxon>Lactobacillaceae</taxon>
        <taxon>Latilactobacillus</taxon>
    </lineage>
</organism>
<name>A0A0R1RNC2_9LACO</name>